<feature type="domain" description="Methyltransferase type 11" evidence="1">
    <location>
        <begin position="60"/>
        <end position="153"/>
    </location>
</feature>
<dbReference type="GO" id="GO:0032259">
    <property type="term" value="P:methylation"/>
    <property type="evidence" value="ECO:0007669"/>
    <property type="project" value="UniProtKB-KW"/>
</dbReference>
<dbReference type="HOGENOM" id="CLU_037990_7_4_11"/>
<keyword evidence="3" id="KW-1185">Reference proteome</keyword>
<dbReference type="PANTHER" id="PTHR45036">
    <property type="entry name" value="METHYLTRANSFERASE LIKE 7B"/>
    <property type="match status" value="1"/>
</dbReference>
<evidence type="ECO:0000313" key="3">
    <source>
        <dbReference type="Proteomes" id="UP000004705"/>
    </source>
</evidence>
<accession>H8GDB9</accession>
<keyword evidence="2" id="KW-0830">Ubiquinone</keyword>
<dbReference type="Pfam" id="PF08241">
    <property type="entry name" value="Methyltransf_11"/>
    <property type="match status" value="1"/>
</dbReference>
<dbReference type="CDD" id="cd02440">
    <property type="entry name" value="AdoMet_MTases"/>
    <property type="match status" value="1"/>
</dbReference>
<dbReference type="SUPFAM" id="SSF53335">
    <property type="entry name" value="S-adenosyl-L-methionine-dependent methyltransferases"/>
    <property type="match status" value="1"/>
</dbReference>
<dbReference type="Proteomes" id="UP000004705">
    <property type="component" value="Chromosome"/>
</dbReference>
<sequence length="227" mass="24722">MRSARTRRPKRSATFATSVGGVRAHRLFAAYYDRMNAHAERLFLGRRREQLLHGLTGTVLDVGAGTGANLPHLRSAERIIAAEPDAAMRARLARRAAETDVPVEVTDASAEALPWPDDSVDAVVFTLVLCTVADPEAALGEARRVLKDDGTLALLEHVRGDGRLARVQDLVTPVWKVVGAGCHPNRDTLGTVRRRGDFHLDAVEEFSEIPRWVPASPMIQVTARPAG</sequence>
<dbReference type="GO" id="GO:0008757">
    <property type="term" value="F:S-adenosylmethionine-dependent methyltransferase activity"/>
    <property type="evidence" value="ECO:0007669"/>
    <property type="project" value="InterPro"/>
</dbReference>
<organism evidence="2 3">
    <name type="scientific">Saccharomonospora azurea NA-128</name>
    <dbReference type="NCBI Taxonomy" id="882081"/>
    <lineage>
        <taxon>Bacteria</taxon>
        <taxon>Bacillati</taxon>
        <taxon>Actinomycetota</taxon>
        <taxon>Actinomycetes</taxon>
        <taxon>Pseudonocardiales</taxon>
        <taxon>Pseudonocardiaceae</taxon>
        <taxon>Saccharomonospora</taxon>
    </lineage>
</organism>
<dbReference type="EMBL" id="CM001466">
    <property type="protein sequence ID" value="EHY89883.1"/>
    <property type="molecule type" value="Genomic_DNA"/>
</dbReference>
<protein>
    <submittedName>
        <fullName evidence="2">Methylase involved in ubiquinone/menaquinone biosynthesis</fullName>
    </submittedName>
</protein>
<evidence type="ECO:0000313" key="2">
    <source>
        <dbReference type="EMBL" id="EHY89883.1"/>
    </source>
</evidence>
<dbReference type="Gene3D" id="3.40.50.150">
    <property type="entry name" value="Vaccinia Virus protein VP39"/>
    <property type="match status" value="1"/>
</dbReference>
<gene>
    <name evidence="2" type="ORF">SacazDRAFT_03000</name>
</gene>
<keyword evidence="2" id="KW-0808">Transferase</keyword>
<dbReference type="InterPro" id="IPR052356">
    <property type="entry name" value="Thiol_S-MT"/>
</dbReference>
<proteinExistence type="predicted"/>
<reference evidence="2 3" key="1">
    <citation type="journal article" date="2012" name="Stand. Genomic Sci.">
        <title>Genome sequence of the soil bacterium Saccharomonospora azurea type strain (NA-128(T)).</title>
        <authorList>
            <person name="Klenk H.P."/>
            <person name="Held B."/>
            <person name="Lucas S."/>
            <person name="Lapidus A."/>
            <person name="Copeland A."/>
            <person name="Hammon N."/>
            <person name="Pitluck S."/>
            <person name="Goodwin L.A."/>
            <person name="Han C."/>
            <person name="Tapia R."/>
            <person name="Brambilla E.M."/>
            <person name="Potter G."/>
            <person name="Land M."/>
            <person name="Ivanova N."/>
            <person name="Rohde M."/>
            <person name="Goker M."/>
            <person name="Detter J.C."/>
            <person name="Kyrpides N.C."/>
            <person name="Woyke T."/>
        </authorList>
    </citation>
    <scope>NUCLEOTIDE SEQUENCE [LARGE SCALE GENOMIC DNA]</scope>
    <source>
        <strain evidence="2 3">NA-128</strain>
    </source>
</reference>
<name>H8GDB9_9PSEU</name>
<dbReference type="InterPro" id="IPR013216">
    <property type="entry name" value="Methyltransf_11"/>
</dbReference>
<keyword evidence="2" id="KW-0489">Methyltransferase</keyword>
<dbReference type="InterPro" id="IPR029063">
    <property type="entry name" value="SAM-dependent_MTases_sf"/>
</dbReference>
<evidence type="ECO:0000259" key="1">
    <source>
        <dbReference type="Pfam" id="PF08241"/>
    </source>
</evidence>
<dbReference type="AlphaFoldDB" id="H8GDB9"/>
<dbReference type="PANTHER" id="PTHR45036:SF1">
    <property type="entry name" value="METHYLTRANSFERASE LIKE 7A"/>
    <property type="match status" value="1"/>
</dbReference>